<gene>
    <name evidence="1" type="ORF">SUTMEG_17310</name>
</gene>
<keyword evidence="2" id="KW-1185">Reference proteome</keyword>
<protein>
    <recommendedName>
        <fullName evidence="3">Lipoprotein</fullName>
    </recommendedName>
</protein>
<name>A0A2Z6ID18_9BURK</name>
<dbReference type="AlphaFoldDB" id="A0A2Z6ID18"/>
<dbReference type="EMBL" id="AP018786">
    <property type="protein sequence ID" value="BBF23840.1"/>
    <property type="molecule type" value="Genomic_DNA"/>
</dbReference>
<dbReference type="KEGG" id="sutt:SUTMEG_17310"/>
<organism evidence="1 2">
    <name type="scientific">Sutterella megalosphaeroides</name>
    <dbReference type="NCBI Taxonomy" id="2494234"/>
    <lineage>
        <taxon>Bacteria</taxon>
        <taxon>Pseudomonadati</taxon>
        <taxon>Pseudomonadota</taxon>
        <taxon>Betaproteobacteria</taxon>
        <taxon>Burkholderiales</taxon>
        <taxon>Sutterellaceae</taxon>
        <taxon>Sutterella</taxon>
    </lineage>
</organism>
<dbReference type="Proteomes" id="UP000271003">
    <property type="component" value="Chromosome"/>
</dbReference>
<accession>A0A2Z6ID18</accession>
<evidence type="ECO:0000313" key="2">
    <source>
        <dbReference type="Proteomes" id="UP000271003"/>
    </source>
</evidence>
<evidence type="ECO:0000313" key="1">
    <source>
        <dbReference type="EMBL" id="BBF23840.1"/>
    </source>
</evidence>
<sequence length="160" mass="16966">MALALALAGSVSGCAWFGDEPSGPDAAERVTRLANFPEAGMEACLIPGEGYSPSLDLAVRGALDDRGFRVRLLDRGASPEAHQCRTTVTISAVSSKGFSELPEKLTLDFRDALTGEAKRAAWKCDTAEAGNALTPGPFGDPERIVRDLVDQLFPRPVALH</sequence>
<reference evidence="1 2" key="1">
    <citation type="journal article" date="2018" name="Int. J. Syst. Evol. Microbiol.">
        <title>Mesosutterella multiformis gen. nov., sp. nov., a member of the family Sutterellaceae and Sutterella megalosphaeroides sp. nov., isolated from human faeces.</title>
        <authorList>
            <person name="Sakamoto M."/>
            <person name="Ikeyama N."/>
            <person name="Kunihiro T."/>
            <person name="Iino T."/>
            <person name="Yuki M."/>
            <person name="Ohkuma M."/>
        </authorList>
    </citation>
    <scope>NUCLEOTIDE SEQUENCE [LARGE SCALE GENOMIC DNA]</scope>
    <source>
        <strain evidence="1 2">6FBBBH3</strain>
    </source>
</reference>
<evidence type="ECO:0008006" key="3">
    <source>
        <dbReference type="Google" id="ProtNLM"/>
    </source>
</evidence>
<proteinExistence type="predicted"/>